<dbReference type="GO" id="GO:0005829">
    <property type="term" value="C:cytosol"/>
    <property type="evidence" value="ECO:0007669"/>
    <property type="project" value="TreeGrafter"/>
</dbReference>
<dbReference type="PANTHER" id="PTHR23416:SF23">
    <property type="entry name" value="ACETYLTRANSFERASE C18B11.09C-RELATED"/>
    <property type="match status" value="1"/>
</dbReference>
<sequence>MYQMLCRFNLPKNFRGRSGAFVQLWWMTQSILFASSPQFLYGWRNWLLRIFGAKIGKGVIIRPSVRITYPWKLTIGDYAWIGDNVELYTLGEIVIGNNAVISQRSYICTASHDHTKPTFDIYSVKTVIEDEAWVATDVYVAPGVTIGRGAVIGARSSVFSDMPAGMICVGSPAKPIKPRIMDENYVSQP</sequence>
<dbReference type="eggNOG" id="COG0110">
    <property type="taxonomic scope" value="Bacteria"/>
</dbReference>
<keyword evidence="2 3" id="KW-0808">Transferase</keyword>
<evidence type="ECO:0000313" key="3">
    <source>
        <dbReference type="EMBL" id="CCU72967.1"/>
    </source>
</evidence>
<dbReference type="HOGENOM" id="CLU_051638_7_2_6"/>
<dbReference type="Proteomes" id="UP000011866">
    <property type="component" value="Chromosome"/>
</dbReference>
<dbReference type="EMBL" id="HF680312">
    <property type="protein sequence ID" value="CCU72967.1"/>
    <property type="molecule type" value="Genomic_DNA"/>
</dbReference>
<dbReference type="SUPFAM" id="SSF51161">
    <property type="entry name" value="Trimeric LpxA-like enzymes"/>
    <property type="match status" value="1"/>
</dbReference>
<dbReference type="GO" id="GO:0008374">
    <property type="term" value="F:O-acyltransferase activity"/>
    <property type="evidence" value="ECO:0007669"/>
    <property type="project" value="TreeGrafter"/>
</dbReference>
<dbReference type="KEGG" id="tol:TOL_2568"/>
<dbReference type="AlphaFoldDB" id="M5DU85"/>
<dbReference type="GeneID" id="79177343"/>
<evidence type="ECO:0000256" key="2">
    <source>
        <dbReference type="ARBA" id="ARBA00022679"/>
    </source>
</evidence>
<accession>M5DU85</accession>
<proteinExistence type="inferred from homology"/>
<dbReference type="Gene3D" id="2.160.10.10">
    <property type="entry name" value="Hexapeptide repeat proteins"/>
    <property type="match status" value="1"/>
</dbReference>
<evidence type="ECO:0000313" key="4">
    <source>
        <dbReference type="Proteomes" id="UP000011866"/>
    </source>
</evidence>
<keyword evidence="4" id="KW-1185">Reference proteome</keyword>
<reference evidence="3 4" key="1">
    <citation type="journal article" date="2013" name="Genome Announc.">
        <title>Genome Sequence of Thalassolituus oleivorans MIL-1 (DSM 14913T).</title>
        <authorList>
            <person name="Golyshin P.N."/>
            <person name="Werner J."/>
            <person name="Chernikova T.N."/>
            <person name="Tran H."/>
            <person name="Ferrer M."/>
            <person name="Yakimov M.M."/>
            <person name="Teeling H."/>
            <person name="Golyshina O.V."/>
        </authorList>
    </citation>
    <scope>NUCLEOTIDE SEQUENCE [LARGE SCALE GENOMIC DNA]</scope>
    <source>
        <strain evidence="3 4">MIL-1</strain>
    </source>
</reference>
<dbReference type="RefSeq" id="WP_015487683.1">
    <property type="nucleotide sequence ID" value="NC_020888.1"/>
</dbReference>
<gene>
    <name evidence="3" type="ORF">TOL_2568</name>
</gene>
<dbReference type="Pfam" id="PF00132">
    <property type="entry name" value="Hexapep"/>
    <property type="match status" value="1"/>
</dbReference>
<protein>
    <submittedName>
        <fullName evidence="3">Putative acyl transferase</fullName>
    </submittedName>
</protein>
<dbReference type="CDD" id="cd05825">
    <property type="entry name" value="LbH_wcaF_like"/>
    <property type="match status" value="1"/>
</dbReference>
<dbReference type="PANTHER" id="PTHR23416">
    <property type="entry name" value="SIALIC ACID SYNTHASE-RELATED"/>
    <property type="match status" value="1"/>
</dbReference>
<evidence type="ECO:0000256" key="1">
    <source>
        <dbReference type="ARBA" id="ARBA00007274"/>
    </source>
</evidence>
<comment type="similarity">
    <text evidence="1">Belongs to the transferase hexapeptide repeat family.</text>
</comment>
<dbReference type="InterPro" id="IPR051159">
    <property type="entry name" value="Hexapeptide_acetyltransf"/>
</dbReference>
<organism evidence="3 4">
    <name type="scientific">Thalassolituus oleivorans MIL-1</name>
    <dbReference type="NCBI Taxonomy" id="1298593"/>
    <lineage>
        <taxon>Bacteria</taxon>
        <taxon>Pseudomonadati</taxon>
        <taxon>Pseudomonadota</taxon>
        <taxon>Gammaproteobacteria</taxon>
        <taxon>Oceanospirillales</taxon>
        <taxon>Oceanospirillaceae</taxon>
        <taxon>Thalassolituus</taxon>
    </lineage>
</organism>
<dbReference type="InterPro" id="IPR011004">
    <property type="entry name" value="Trimer_LpxA-like_sf"/>
</dbReference>
<dbReference type="NCBIfam" id="NF007797">
    <property type="entry name" value="PRK10502.1"/>
    <property type="match status" value="1"/>
</dbReference>
<name>M5DU85_9GAMM</name>
<dbReference type="InterPro" id="IPR001451">
    <property type="entry name" value="Hexapep"/>
</dbReference>
<dbReference type="PATRIC" id="fig|1298593.3.peg.2475"/>